<keyword evidence="7" id="KW-0285">Flavoprotein</keyword>
<dbReference type="InterPro" id="IPR036856">
    <property type="entry name" value="Ald_Oxase/Xan_DH_a/b_sf"/>
</dbReference>
<dbReference type="Gene3D" id="3.30.43.10">
    <property type="entry name" value="Uridine Diphospho-n-acetylenolpyruvylglucosamine Reductase, domain 2"/>
    <property type="match status" value="1"/>
</dbReference>
<comment type="subunit">
    <text evidence="5">Homodimer.</text>
</comment>
<keyword evidence="8" id="KW-0001">2Fe-2S</keyword>
<evidence type="ECO:0000256" key="2">
    <source>
        <dbReference type="ARBA" id="ARBA00001974"/>
    </source>
</evidence>
<evidence type="ECO:0000256" key="7">
    <source>
        <dbReference type="ARBA" id="ARBA00022630"/>
    </source>
</evidence>
<sequence length="1268" mass="141819">MRSLQRKYKQFNNKVRAKMEKSNDILQFYIENNKHTVRASDVNPETTLNEYLRENRFLTGTKFMCREGGCGTCIVSATFKQPITKRIVTLAVNSCLVSILSCSGWKISTVEGIGNPKIGYHPIQTKLANFNGTQCGFCSSGMVMNMYALYQNGNVNMKDVEDSFGGNICRCTGYRPILSAFKSMSIDASEKCIGKLRDIEDSYVPCKEMECPQLCNKSLSYSLNNTKWYKVFTIDEALEIMKTNDNYRFVAGNTARGVYPDMSKANVYIDLNNVEQLKGHVLNTKNLEIGANVTLTEAIDIFHTVSFNDPNFSYLQKFTEHIDLIAHVPVRNIGTLAGNLSIKHKHVEFPSDIFILLETVGATITIVDTAKKEYNISVLEYINYNMGKKIIKKITVPALKKNTSFESYKIMPRAQNAHAMVNAGFQVSFKNGGIVDSIRIVYGGINPQFSHPTETENFLKGRDLFKNDVLKMAYKKLESELQPDHVLPDPKPEFRKKLAIALFYKFILSICPTVDKAKQSGGTKLHRDLSKGTQHFETQESLYPLTEAIPKLEALAQTTGQAQYIGDIPDIPNQHYAAFILAKAPANSKIKKIDYSEALKLEGVVHHVDVNDIPGINSFMPKSIVPEAEPIFCSDTVLYYNQPIGLIVATSQIAAEEGAKLVSVQYIKSTEKPLLYIRDIIASGKSTKITHEETIVAKSKGKDIKLEFKGSYDTYWQYHYHMETQCCNVVPVEDGCFDMYTSTQWMDLVQVAAAECLNINQNKIHVRVRRLGGAYGGKISRNSQVACACILASAKIHKPVKLWMPFTDNMNAIGKRNPISADYEVGVNNKGKIQYLNHTYYTDVGYAKNEIPWHGGVDCFTGAYEDNSYEIDVMSTRSDNHTATWARAPGSLEGSAMIETIMEHISYKLNMDPLEVRLNNLDDTTHPKLRPMIDDLLNWAEVNDRKKAIEQFNKSNIWTKKALSVIPMVYKLIFFGQFHALISVYHNDGSVAISHGGIEMGQGINTKAAQVVAHTLGIKLDMVSVKPSDTLISPNNFVTGGSITSESVCMAMVKSCNELLERMKPIKDSLDVKTWINVVKECYNKNINLGVTTTWTEAESKEYFIYGVAAAEVEVDILTGCHVIQRVDLLEDTGDSMSPAIDIGQVEGAYIMGLGFWTCEEIVMDKHGELLTNRTWNYKTPGAKDIPVIFNVKFPENNPNPRSPLKAKATAEPPLCMSIGIPLAIKQAIKSARIQADPSADPWYPINGPCTVEQTFMSSLYKPEQYIL</sequence>
<dbReference type="SUPFAM" id="SSF54665">
    <property type="entry name" value="CO dehydrogenase molybdoprotein N-domain-like"/>
    <property type="match status" value="1"/>
</dbReference>
<keyword evidence="17" id="KW-1185">Reference proteome</keyword>
<dbReference type="Proteomes" id="UP000695000">
    <property type="component" value="Unplaced"/>
</dbReference>
<keyword evidence="10" id="KW-0274">FAD</keyword>
<dbReference type="InterPro" id="IPR002888">
    <property type="entry name" value="2Fe-2S-bd"/>
</dbReference>
<dbReference type="InterPro" id="IPR016166">
    <property type="entry name" value="FAD-bd_PCMH"/>
</dbReference>
<dbReference type="InterPro" id="IPR046867">
    <property type="entry name" value="AldOxase/xan_DH_MoCoBD2"/>
</dbReference>
<dbReference type="InterPro" id="IPR036683">
    <property type="entry name" value="CO_DH_flav_C_dom_sf"/>
</dbReference>
<proteinExistence type="inferred from homology"/>
<evidence type="ECO:0000256" key="4">
    <source>
        <dbReference type="ARBA" id="ARBA00006849"/>
    </source>
</evidence>
<dbReference type="PIRSF" id="PIRSF000127">
    <property type="entry name" value="Xanthine_DH"/>
    <property type="match status" value="1"/>
</dbReference>
<dbReference type="InterPro" id="IPR016169">
    <property type="entry name" value="FAD-bd_PCMH_sub2"/>
</dbReference>
<dbReference type="Pfam" id="PF02738">
    <property type="entry name" value="MoCoBD_1"/>
    <property type="match status" value="1"/>
</dbReference>
<evidence type="ECO:0000313" key="17">
    <source>
        <dbReference type="Proteomes" id="UP000695000"/>
    </source>
</evidence>
<keyword evidence="13" id="KW-0411">Iron-sulfur</keyword>
<comment type="subcellular location">
    <subcellularLocation>
        <location evidence="3">Peroxisome</location>
    </subcellularLocation>
</comment>
<keyword evidence="9" id="KW-0479">Metal-binding</keyword>
<dbReference type="PROSITE" id="PS51387">
    <property type="entry name" value="FAD_PCMH"/>
    <property type="match status" value="1"/>
</dbReference>
<dbReference type="InterPro" id="IPR005107">
    <property type="entry name" value="CO_DH_flav_C"/>
</dbReference>
<dbReference type="Pfam" id="PF01799">
    <property type="entry name" value="Fer2_2"/>
    <property type="match status" value="1"/>
</dbReference>
<dbReference type="Pfam" id="PF00111">
    <property type="entry name" value="Fer2"/>
    <property type="match status" value="1"/>
</dbReference>
<dbReference type="InterPro" id="IPR016208">
    <property type="entry name" value="Ald_Oxase/xanthine_DH-like"/>
</dbReference>
<reference evidence="18" key="1">
    <citation type="submission" date="2025-08" db="UniProtKB">
        <authorList>
            <consortium name="RefSeq"/>
        </authorList>
    </citation>
    <scope>IDENTIFICATION</scope>
    <source>
        <tissue evidence="18">Whole Larva</tissue>
    </source>
</reference>
<dbReference type="InterPro" id="IPR036010">
    <property type="entry name" value="2Fe-2S_ferredoxin-like_sf"/>
</dbReference>
<evidence type="ECO:0000256" key="12">
    <source>
        <dbReference type="ARBA" id="ARBA00023004"/>
    </source>
</evidence>
<dbReference type="Pfam" id="PF01315">
    <property type="entry name" value="Ald_Xan_dh_C"/>
    <property type="match status" value="1"/>
</dbReference>
<evidence type="ECO:0000259" key="16">
    <source>
        <dbReference type="PROSITE" id="PS51387"/>
    </source>
</evidence>
<dbReference type="Gene3D" id="3.10.20.30">
    <property type="match status" value="1"/>
</dbReference>
<dbReference type="InterPro" id="IPR006058">
    <property type="entry name" value="2Fe2S_fd_BS"/>
</dbReference>
<comment type="cofactor">
    <cofactor evidence="1">
        <name>Mo-molybdopterin</name>
        <dbReference type="ChEBI" id="CHEBI:71302"/>
    </cofactor>
</comment>
<evidence type="ECO:0000256" key="6">
    <source>
        <dbReference type="ARBA" id="ARBA00022505"/>
    </source>
</evidence>
<dbReference type="Pfam" id="PF03450">
    <property type="entry name" value="CO_deh_flav_C"/>
    <property type="match status" value="1"/>
</dbReference>
<dbReference type="RefSeq" id="XP_017770615.1">
    <property type="nucleotide sequence ID" value="XM_017915126.1"/>
</dbReference>
<dbReference type="InterPro" id="IPR016167">
    <property type="entry name" value="FAD-bd_PCMH_sub1"/>
</dbReference>
<dbReference type="SUPFAM" id="SSF56003">
    <property type="entry name" value="Molybdenum cofactor-binding domain"/>
    <property type="match status" value="1"/>
</dbReference>
<dbReference type="SUPFAM" id="SSF47741">
    <property type="entry name" value="CO dehydrogenase ISP C-domain like"/>
    <property type="match status" value="1"/>
</dbReference>
<dbReference type="InterPro" id="IPR002346">
    <property type="entry name" value="Mopterin_DH_FAD-bd"/>
</dbReference>
<dbReference type="GeneID" id="108558270"/>
<keyword evidence="12" id="KW-0408">Iron</keyword>
<dbReference type="Gene3D" id="3.90.1170.50">
    <property type="entry name" value="Aldehyde oxidase/xanthine dehydrogenase, a/b hammerhead"/>
    <property type="match status" value="1"/>
</dbReference>
<comment type="cofactor">
    <cofactor evidence="15">
        <name>[2Fe-2S] cluster</name>
        <dbReference type="ChEBI" id="CHEBI:190135"/>
    </cofactor>
</comment>
<evidence type="ECO:0000256" key="10">
    <source>
        <dbReference type="ARBA" id="ARBA00022827"/>
    </source>
</evidence>
<dbReference type="InterPro" id="IPR036884">
    <property type="entry name" value="2Fe-2S-bd_dom_sf"/>
</dbReference>
<dbReference type="InterPro" id="IPR012675">
    <property type="entry name" value="Beta-grasp_dom_sf"/>
</dbReference>
<evidence type="ECO:0000256" key="14">
    <source>
        <dbReference type="ARBA" id="ARBA00023140"/>
    </source>
</evidence>
<gene>
    <name evidence="18" type="primary">LOC108558270</name>
</gene>
<dbReference type="CDD" id="cd00207">
    <property type="entry name" value="fer2"/>
    <property type="match status" value="1"/>
</dbReference>
<dbReference type="SMART" id="SM01092">
    <property type="entry name" value="CO_deh_flav_C"/>
    <property type="match status" value="1"/>
</dbReference>
<evidence type="ECO:0000256" key="11">
    <source>
        <dbReference type="ARBA" id="ARBA00023002"/>
    </source>
</evidence>
<dbReference type="SUPFAM" id="SSF55447">
    <property type="entry name" value="CO dehydrogenase flavoprotein C-terminal domain-like"/>
    <property type="match status" value="1"/>
</dbReference>
<comment type="similarity">
    <text evidence="4">Belongs to the xanthine dehydrogenase family.</text>
</comment>
<dbReference type="Gene3D" id="3.30.390.50">
    <property type="entry name" value="CO dehydrogenase flavoprotein, C-terminal domain"/>
    <property type="match status" value="1"/>
</dbReference>
<dbReference type="Pfam" id="PF00941">
    <property type="entry name" value="FAD_binding_5"/>
    <property type="match status" value="1"/>
</dbReference>
<dbReference type="Gene3D" id="3.30.465.10">
    <property type="match status" value="1"/>
</dbReference>
<dbReference type="PROSITE" id="PS00197">
    <property type="entry name" value="2FE2S_FER_1"/>
    <property type="match status" value="1"/>
</dbReference>
<dbReference type="Gene3D" id="1.10.150.120">
    <property type="entry name" value="[2Fe-2S]-binding domain"/>
    <property type="match status" value="1"/>
</dbReference>
<organism evidence="17 18">
    <name type="scientific">Nicrophorus vespilloides</name>
    <name type="common">Boreal carrion beetle</name>
    <dbReference type="NCBI Taxonomy" id="110193"/>
    <lineage>
        <taxon>Eukaryota</taxon>
        <taxon>Metazoa</taxon>
        <taxon>Ecdysozoa</taxon>
        <taxon>Arthropoda</taxon>
        <taxon>Hexapoda</taxon>
        <taxon>Insecta</taxon>
        <taxon>Pterygota</taxon>
        <taxon>Neoptera</taxon>
        <taxon>Endopterygota</taxon>
        <taxon>Coleoptera</taxon>
        <taxon>Polyphaga</taxon>
        <taxon>Staphyliniformia</taxon>
        <taxon>Silphidae</taxon>
        <taxon>Nicrophorinae</taxon>
        <taxon>Nicrophorus</taxon>
    </lineage>
</organism>
<name>A0ABM1M7R5_NICVS</name>
<dbReference type="SUPFAM" id="SSF54292">
    <property type="entry name" value="2Fe-2S ferredoxin-like"/>
    <property type="match status" value="1"/>
</dbReference>
<comment type="cofactor">
    <cofactor evidence="2">
        <name>FAD</name>
        <dbReference type="ChEBI" id="CHEBI:57692"/>
    </cofactor>
</comment>
<evidence type="ECO:0000256" key="9">
    <source>
        <dbReference type="ARBA" id="ARBA00022723"/>
    </source>
</evidence>
<dbReference type="InterPro" id="IPR000674">
    <property type="entry name" value="Ald_Oxase/Xan_DH_a/b"/>
</dbReference>
<dbReference type="InterPro" id="IPR036318">
    <property type="entry name" value="FAD-bd_PCMH-like_sf"/>
</dbReference>
<dbReference type="InterPro" id="IPR008274">
    <property type="entry name" value="AldOxase/xan_DH_MoCoBD1"/>
</dbReference>
<dbReference type="Pfam" id="PF20256">
    <property type="entry name" value="MoCoBD_2"/>
    <property type="match status" value="1"/>
</dbReference>
<dbReference type="Gene3D" id="3.30.365.10">
    <property type="entry name" value="Aldehyde oxidase/xanthine dehydrogenase, molybdopterin binding domain"/>
    <property type="match status" value="4"/>
</dbReference>
<keyword evidence="11" id="KW-0560">Oxidoreductase</keyword>
<protein>
    <submittedName>
        <fullName evidence="18">Indole-3-acetaldehyde oxidase-like</fullName>
    </submittedName>
</protein>
<evidence type="ECO:0000313" key="18">
    <source>
        <dbReference type="RefSeq" id="XP_017770615.1"/>
    </source>
</evidence>
<dbReference type="InterPro" id="IPR037165">
    <property type="entry name" value="AldOxase/xan_DH_Mopterin-bd_sf"/>
</dbReference>
<accession>A0ABM1M7R5</accession>
<keyword evidence="6" id="KW-0500">Molybdenum</keyword>
<evidence type="ECO:0000256" key="3">
    <source>
        <dbReference type="ARBA" id="ARBA00004275"/>
    </source>
</evidence>
<evidence type="ECO:0000256" key="1">
    <source>
        <dbReference type="ARBA" id="ARBA00001924"/>
    </source>
</evidence>
<dbReference type="PANTHER" id="PTHR11908:SF132">
    <property type="entry name" value="ALDEHYDE OXIDASE 1-RELATED"/>
    <property type="match status" value="1"/>
</dbReference>
<dbReference type="SMART" id="SM01008">
    <property type="entry name" value="Ald_Xan_dh_C"/>
    <property type="match status" value="1"/>
</dbReference>
<keyword evidence="14" id="KW-0576">Peroxisome</keyword>
<evidence type="ECO:0000256" key="15">
    <source>
        <dbReference type="ARBA" id="ARBA00034078"/>
    </source>
</evidence>
<dbReference type="PANTHER" id="PTHR11908">
    <property type="entry name" value="XANTHINE DEHYDROGENASE"/>
    <property type="match status" value="1"/>
</dbReference>
<evidence type="ECO:0000256" key="8">
    <source>
        <dbReference type="ARBA" id="ARBA00022714"/>
    </source>
</evidence>
<evidence type="ECO:0000256" key="5">
    <source>
        <dbReference type="ARBA" id="ARBA00011738"/>
    </source>
</evidence>
<feature type="domain" description="FAD-binding PCMH-type" evidence="16">
    <location>
        <begin position="221"/>
        <end position="401"/>
    </location>
</feature>
<dbReference type="InterPro" id="IPR001041">
    <property type="entry name" value="2Fe-2S_ferredoxin-type"/>
</dbReference>
<dbReference type="SUPFAM" id="SSF56176">
    <property type="entry name" value="FAD-binding/transporter-associated domain-like"/>
    <property type="match status" value="1"/>
</dbReference>
<evidence type="ECO:0000256" key="13">
    <source>
        <dbReference type="ARBA" id="ARBA00023014"/>
    </source>
</evidence>